<feature type="region of interest" description="Disordered" evidence="1">
    <location>
        <begin position="1"/>
        <end position="37"/>
    </location>
</feature>
<keyword evidence="3" id="KW-1185">Reference proteome</keyword>
<dbReference type="AlphaFoldDB" id="A0A9J5Z4W7"/>
<evidence type="ECO:0000313" key="2">
    <source>
        <dbReference type="EMBL" id="KAG5606476.1"/>
    </source>
</evidence>
<protein>
    <submittedName>
        <fullName evidence="2">Uncharacterized protein</fullName>
    </submittedName>
</protein>
<dbReference type="Proteomes" id="UP000824120">
    <property type="component" value="Chromosome 5"/>
</dbReference>
<proteinExistence type="predicted"/>
<name>A0A9J5Z4W7_SOLCO</name>
<feature type="non-terminal residue" evidence="2">
    <location>
        <position position="79"/>
    </location>
</feature>
<organism evidence="2 3">
    <name type="scientific">Solanum commersonii</name>
    <name type="common">Commerson's wild potato</name>
    <name type="synonym">Commerson's nightshade</name>
    <dbReference type="NCBI Taxonomy" id="4109"/>
    <lineage>
        <taxon>Eukaryota</taxon>
        <taxon>Viridiplantae</taxon>
        <taxon>Streptophyta</taxon>
        <taxon>Embryophyta</taxon>
        <taxon>Tracheophyta</taxon>
        <taxon>Spermatophyta</taxon>
        <taxon>Magnoliopsida</taxon>
        <taxon>eudicotyledons</taxon>
        <taxon>Gunneridae</taxon>
        <taxon>Pentapetalae</taxon>
        <taxon>asterids</taxon>
        <taxon>lamiids</taxon>
        <taxon>Solanales</taxon>
        <taxon>Solanaceae</taxon>
        <taxon>Solanoideae</taxon>
        <taxon>Solaneae</taxon>
        <taxon>Solanum</taxon>
    </lineage>
</organism>
<comment type="caution">
    <text evidence="2">The sequence shown here is derived from an EMBL/GenBank/DDBJ whole genome shotgun (WGS) entry which is preliminary data.</text>
</comment>
<sequence>MAANTHQGKRKLEEESSVNAEEEEYDSDHDMNVGRSFGSSEKDFGQFIFKSTSLPLWLSMVYGIQGVYKAMCPQRGSCY</sequence>
<dbReference type="EMBL" id="JACXVP010000005">
    <property type="protein sequence ID" value="KAG5606476.1"/>
    <property type="molecule type" value="Genomic_DNA"/>
</dbReference>
<accession>A0A9J5Z4W7</accession>
<gene>
    <name evidence="2" type="ORF">H5410_027968</name>
</gene>
<reference evidence="2 3" key="1">
    <citation type="submission" date="2020-09" db="EMBL/GenBank/DDBJ databases">
        <title>De no assembly of potato wild relative species, Solanum commersonii.</title>
        <authorList>
            <person name="Cho K."/>
        </authorList>
    </citation>
    <scope>NUCLEOTIDE SEQUENCE [LARGE SCALE GENOMIC DNA]</scope>
    <source>
        <strain evidence="2">LZ3.2</strain>
        <tissue evidence="2">Leaf</tissue>
    </source>
</reference>
<evidence type="ECO:0000313" key="3">
    <source>
        <dbReference type="Proteomes" id="UP000824120"/>
    </source>
</evidence>
<evidence type="ECO:0000256" key="1">
    <source>
        <dbReference type="SAM" id="MobiDB-lite"/>
    </source>
</evidence>